<dbReference type="PANTHER" id="PTHR21716">
    <property type="entry name" value="TRANSMEMBRANE PROTEIN"/>
    <property type="match status" value="1"/>
</dbReference>
<comment type="caution">
    <text evidence="7">The sequence shown here is derived from an EMBL/GenBank/DDBJ whole genome shotgun (WGS) entry which is preliminary data.</text>
</comment>
<feature type="transmembrane region" description="Helical" evidence="6">
    <location>
        <begin position="157"/>
        <end position="179"/>
    </location>
</feature>
<dbReference type="RefSeq" id="WP_186085560.1">
    <property type="nucleotide sequence ID" value="NZ_BMDB01000001.1"/>
</dbReference>
<dbReference type="AlphaFoldDB" id="A0A6V7R7J5"/>
<comment type="similarity">
    <text evidence="2">Belongs to the autoinducer-2 exporter (AI-2E) (TC 2.A.86) family.</text>
</comment>
<keyword evidence="4 6" id="KW-1133">Transmembrane helix</keyword>
<evidence type="ECO:0000256" key="3">
    <source>
        <dbReference type="ARBA" id="ARBA00022692"/>
    </source>
</evidence>
<name>A0A6V7R7J5_9BACL</name>
<organism evidence="7 8">
    <name type="scientific">Phocicoccus schoeneichii</name>
    <dbReference type="NCBI Taxonomy" id="1812261"/>
    <lineage>
        <taxon>Bacteria</taxon>
        <taxon>Bacillati</taxon>
        <taxon>Bacillota</taxon>
        <taxon>Bacilli</taxon>
        <taxon>Bacillales</taxon>
        <taxon>Salinicoccaceae</taxon>
        <taxon>Phocicoccus</taxon>
    </lineage>
</organism>
<evidence type="ECO:0000313" key="8">
    <source>
        <dbReference type="Proteomes" id="UP000521032"/>
    </source>
</evidence>
<feature type="transmembrane region" description="Helical" evidence="6">
    <location>
        <begin position="276"/>
        <end position="292"/>
    </location>
</feature>
<proteinExistence type="inferred from homology"/>
<dbReference type="EMBL" id="CAJEWE010000006">
    <property type="protein sequence ID" value="CAD2072948.1"/>
    <property type="molecule type" value="Genomic_DNA"/>
</dbReference>
<evidence type="ECO:0000256" key="2">
    <source>
        <dbReference type="ARBA" id="ARBA00009773"/>
    </source>
</evidence>
<dbReference type="PANTHER" id="PTHR21716:SF69">
    <property type="entry name" value="TRANSPORT PROTEIN YUBA-RELATED"/>
    <property type="match status" value="1"/>
</dbReference>
<keyword evidence="5 6" id="KW-0472">Membrane</keyword>
<dbReference type="GO" id="GO:0016020">
    <property type="term" value="C:membrane"/>
    <property type="evidence" value="ECO:0007669"/>
    <property type="project" value="UniProtKB-SubCell"/>
</dbReference>
<feature type="transmembrane region" description="Helical" evidence="6">
    <location>
        <begin position="36"/>
        <end position="57"/>
    </location>
</feature>
<evidence type="ECO:0000313" key="7">
    <source>
        <dbReference type="EMBL" id="CAD2072948.1"/>
    </source>
</evidence>
<dbReference type="InterPro" id="IPR002549">
    <property type="entry name" value="AI-2E-like"/>
</dbReference>
<dbReference type="Proteomes" id="UP000521032">
    <property type="component" value="Unassembled WGS sequence"/>
</dbReference>
<accession>A0A6V7R7J5</accession>
<evidence type="ECO:0000256" key="4">
    <source>
        <dbReference type="ARBA" id="ARBA00022989"/>
    </source>
</evidence>
<dbReference type="Pfam" id="PF01594">
    <property type="entry name" value="AI-2E_transport"/>
    <property type="match status" value="1"/>
</dbReference>
<feature type="transmembrane region" description="Helical" evidence="6">
    <location>
        <begin position="243"/>
        <end position="264"/>
    </location>
</feature>
<protein>
    <submittedName>
        <fullName evidence="7">Pheromone autoinducer 2 transporter</fullName>
    </submittedName>
</protein>
<reference evidence="7 8" key="1">
    <citation type="submission" date="2020-07" db="EMBL/GenBank/DDBJ databases">
        <authorList>
            <person name="Criscuolo A."/>
        </authorList>
    </citation>
    <scope>NUCLEOTIDE SEQUENCE [LARGE SCALE GENOMIC DNA]</scope>
    <source>
        <strain evidence="8">CIP 111030</strain>
    </source>
</reference>
<feature type="transmembrane region" description="Helical" evidence="6">
    <location>
        <begin position="69"/>
        <end position="94"/>
    </location>
</feature>
<feature type="transmembrane region" description="Helical" evidence="6">
    <location>
        <begin position="214"/>
        <end position="237"/>
    </location>
</feature>
<keyword evidence="8" id="KW-1185">Reference proteome</keyword>
<sequence>MTNKVWFQSGVAIIMTLVIIFMVTKVDYVFKPFITIFATIALPLLLAAVLYYITIPIQEFLERHKSPRWLSIIASLLMIVIVVTVLSISVIPIVSEQVHNLVTRAPLLQREATSVVNQLMAQRDRLPFEVNIEEITDKIVNFGSTIFTGIISNAFKIIMNTVSVAISLVLIPFFYIFMLKDHERLVPMITMPFTGRLKLFLLDALKDIDLTLRAFIQGQMLVSSILCIILYIGYLAIGLDYALLLAIFALFMNVVPFVGPWVAFLPAGILALIQDPMMFVWVSLITLGAQQLESHVITPNVMGNRLQMHPLTVITIVLAAGNIAGFIGILVAIPTYAVIKSIIQNIWRYRRDLSDTFTSDVPEKRIIK</sequence>
<gene>
    <name evidence="7" type="ORF">JEOSCH030_00504</name>
</gene>
<dbReference type="GO" id="GO:0055085">
    <property type="term" value="P:transmembrane transport"/>
    <property type="evidence" value="ECO:0007669"/>
    <property type="project" value="TreeGrafter"/>
</dbReference>
<keyword evidence="3 6" id="KW-0812">Transmembrane</keyword>
<evidence type="ECO:0000256" key="6">
    <source>
        <dbReference type="SAM" id="Phobius"/>
    </source>
</evidence>
<comment type="subcellular location">
    <subcellularLocation>
        <location evidence="1">Membrane</location>
        <topology evidence="1">Multi-pass membrane protein</topology>
    </subcellularLocation>
</comment>
<feature type="transmembrane region" description="Helical" evidence="6">
    <location>
        <begin position="312"/>
        <end position="339"/>
    </location>
</feature>
<feature type="transmembrane region" description="Helical" evidence="6">
    <location>
        <begin position="6"/>
        <end position="24"/>
    </location>
</feature>
<evidence type="ECO:0000256" key="1">
    <source>
        <dbReference type="ARBA" id="ARBA00004141"/>
    </source>
</evidence>
<evidence type="ECO:0000256" key="5">
    <source>
        <dbReference type="ARBA" id="ARBA00023136"/>
    </source>
</evidence>